<feature type="domain" description="DUF6534" evidence="1">
    <location>
        <begin position="7"/>
        <end position="42"/>
    </location>
</feature>
<dbReference type="OMA" id="QPLMNSE"/>
<keyword evidence="3" id="KW-1185">Reference proteome</keyword>
<sequence>MSAWLLLVLMTYLVWPNTLIFLGVDFILPKFYVNSLLVMLNCQRDHQPLMNSEFSEPKVLRFAPNDSGMDIDEVNINVSMDSVQFLNHAEDTSVHI</sequence>
<evidence type="ECO:0000259" key="1">
    <source>
        <dbReference type="Pfam" id="PF20152"/>
    </source>
</evidence>
<dbReference type="Proteomes" id="UP000219338">
    <property type="component" value="Unassembled WGS sequence"/>
</dbReference>
<dbReference type="InterPro" id="IPR045339">
    <property type="entry name" value="DUF6534"/>
</dbReference>
<name>A0A284SD24_ARMOS</name>
<organism evidence="2 3">
    <name type="scientific">Armillaria ostoyae</name>
    <name type="common">Armillaria root rot fungus</name>
    <dbReference type="NCBI Taxonomy" id="47428"/>
    <lineage>
        <taxon>Eukaryota</taxon>
        <taxon>Fungi</taxon>
        <taxon>Dikarya</taxon>
        <taxon>Basidiomycota</taxon>
        <taxon>Agaricomycotina</taxon>
        <taxon>Agaricomycetes</taxon>
        <taxon>Agaricomycetidae</taxon>
        <taxon>Agaricales</taxon>
        <taxon>Marasmiineae</taxon>
        <taxon>Physalacriaceae</taxon>
        <taxon>Armillaria</taxon>
    </lineage>
</organism>
<reference evidence="3" key="1">
    <citation type="journal article" date="2017" name="Nat. Ecol. Evol.">
        <title>Genome expansion and lineage-specific genetic innovations in the forest pathogenic fungi Armillaria.</title>
        <authorList>
            <person name="Sipos G."/>
            <person name="Prasanna A.N."/>
            <person name="Walter M.C."/>
            <person name="O'Connor E."/>
            <person name="Balint B."/>
            <person name="Krizsan K."/>
            <person name="Kiss B."/>
            <person name="Hess J."/>
            <person name="Varga T."/>
            <person name="Slot J."/>
            <person name="Riley R."/>
            <person name="Boka B."/>
            <person name="Rigling D."/>
            <person name="Barry K."/>
            <person name="Lee J."/>
            <person name="Mihaltcheva S."/>
            <person name="LaButti K."/>
            <person name="Lipzen A."/>
            <person name="Waldron R."/>
            <person name="Moloney N.M."/>
            <person name="Sperisen C."/>
            <person name="Kredics L."/>
            <person name="Vagvoelgyi C."/>
            <person name="Patrignani A."/>
            <person name="Fitzpatrick D."/>
            <person name="Nagy I."/>
            <person name="Doyle S."/>
            <person name="Anderson J.B."/>
            <person name="Grigoriev I.V."/>
            <person name="Gueldener U."/>
            <person name="Muensterkoetter M."/>
            <person name="Nagy L.G."/>
        </authorList>
    </citation>
    <scope>NUCLEOTIDE SEQUENCE [LARGE SCALE GENOMIC DNA]</scope>
    <source>
        <strain evidence="3">C18/9</strain>
    </source>
</reference>
<protein>
    <recommendedName>
        <fullName evidence="1">DUF6534 domain-containing protein</fullName>
    </recommendedName>
</protein>
<evidence type="ECO:0000313" key="2">
    <source>
        <dbReference type="EMBL" id="SJL18895.1"/>
    </source>
</evidence>
<evidence type="ECO:0000313" key="3">
    <source>
        <dbReference type="Proteomes" id="UP000219338"/>
    </source>
</evidence>
<gene>
    <name evidence="2" type="ORF">ARMOST_22497</name>
</gene>
<dbReference type="AlphaFoldDB" id="A0A284SD24"/>
<accession>A0A284SD24</accession>
<dbReference type="OrthoDB" id="3270417at2759"/>
<dbReference type="EMBL" id="FUEG01000074">
    <property type="protein sequence ID" value="SJL18895.1"/>
    <property type="molecule type" value="Genomic_DNA"/>
</dbReference>
<dbReference type="Pfam" id="PF20152">
    <property type="entry name" value="DUF6534"/>
    <property type="match status" value="1"/>
</dbReference>
<proteinExistence type="predicted"/>